<evidence type="ECO:0000256" key="2">
    <source>
        <dbReference type="SAM" id="SignalP"/>
    </source>
</evidence>
<feature type="signal peptide" evidence="2">
    <location>
        <begin position="1"/>
        <end position="20"/>
    </location>
</feature>
<dbReference type="PROSITE" id="PS51257">
    <property type="entry name" value="PROKAR_LIPOPROTEIN"/>
    <property type="match status" value="1"/>
</dbReference>
<gene>
    <name evidence="3" type="ORF">H9758_04650</name>
</gene>
<feature type="chain" id="PRO_5038934317" description="Lipoprotein" evidence="2">
    <location>
        <begin position="21"/>
        <end position="164"/>
    </location>
</feature>
<dbReference type="AlphaFoldDB" id="A0A9D2NM05"/>
<reference evidence="3" key="2">
    <citation type="submission" date="2021-04" db="EMBL/GenBank/DDBJ databases">
        <authorList>
            <person name="Gilroy R."/>
        </authorList>
    </citation>
    <scope>NUCLEOTIDE SEQUENCE</scope>
    <source>
        <strain evidence="3">ChiW19-954</strain>
    </source>
</reference>
<evidence type="ECO:0000313" key="3">
    <source>
        <dbReference type="EMBL" id="HJC33866.1"/>
    </source>
</evidence>
<comment type="caution">
    <text evidence="3">The sequence shown here is derived from an EMBL/GenBank/DDBJ whole genome shotgun (WGS) entry which is preliminary data.</text>
</comment>
<evidence type="ECO:0008006" key="5">
    <source>
        <dbReference type="Google" id="ProtNLM"/>
    </source>
</evidence>
<protein>
    <recommendedName>
        <fullName evidence="5">Lipoprotein</fullName>
    </recommendedName>
</protein>
<keyword evidence="2" id="KW-0732">Signal</keyword>
<accession>A0A9D2NM05</accession>
<evidence type="ECO:0000313" key="4">
    <source>
        <dbReference type="Proteomes" id="UP000823890"/>
    </source>
</evidence>
<name>A0A9D2NM05_9FIRM</name>
<proteinExistence type="predicted"/>
<dbReference type="Proteomes" id="UP000823890">
    <property type="component" value="Unassembled WGS sequence"/>
</dbReference>
<dbReference type="EMBL" id="DWWO01000057">
    <property type="protein sequence ID" value="HJC33866.1"/>
    <property type="molecule type" value="Genomic_DNA"/>
</dbReference>
<sequence length="164" mass="17232">MKRLKFTKAILILVCTASLAGCGNIQKDTGTDAPSYSQNPEGGQSTDTSNEAQSLLDSAALVGSVTDFQEGSFQVMADQTKDNGQTAVGVATGMESESGMESTTVSYGEDCVFQIANIDINTQAVNLKDASSSDVKKSTSVAVYGETQENGEIHAAKVLITRYQ</sequence>
<reference evidence="3" key="1">
    <citation type="journal article" date="2021" name="PeerJ">
        <title>Extensive microbial diversity within the chicken gut microbiome revealed by metagenomics and culture.</title>
        <authorList>
            <person name="Gilroy R."/>
            <person name="Ravi A."/>
            <person name="Getino M."/>
            <person name="Pursley I."/>
            <person name="Horton D.L."/>
            <person name="Alikhan N.F."/>
            <person name="Baker D."/>
            <person name="Gharbi K."/>
            <person name="Hall N."/>
            <person name="Watson M."/>
            <person name="Adriaenssens E.M."/>
            <person name="Foster-Nyarko E."/>
            <person name="Jarju S."/>
            <person name="Secka A."/>
            <person name="Antonio M."/>
            <person name="Oren A."/>
            <person name="Chaudhuri R.R."/>
            <person name="La Ragione R."/>
            <person name="Hildebrand F."/>
            <person name="Pallen M.J."/>
        </authorList>
    </citation>
    <scope>NUCLEOTIDE SEQUENCE</scope>
    <source>
        <strain evidence="3">ChiW19-954</strain>
    </source>
</reference>
<evidence type="ECO:0000256" key="1">
    <source>
        <dbReference type="SAM" id="MobiDB-lite"/>
    </source>
</evidence>
<feature type="region of interest" description="Disordered" evidence="1">
    <location>
        <begin position="31"/>
        <end position="51"/>
    </location>
</feature>
<organism evidence="3 4">
    <name type="scientific">Candidatus Mediterraneibacter faecipullorum</name>
    <dbReference type="NCBI Taxonomy" id="2838670"/>
    <lineage>
        <taxon>Bacteria</taxon>
        <taxon>Bacillati</taxon>
        <taxon>Bacillota</taxon>
        <taxon>Clostridia</taxon>
        <taxon>Lachnospirales</taxon>
        <taxon>Lachnospiraceae</taxon>
        <taxon>Mediterraneibacter</taxon>
    </lineage>
</organism>